<evidence type="ECO:0000256" key="1">
    <source>
        <dbReference type="SAM" id="MobiDB-lite"/>
    </source>
</evidence>
<dbReference type="EMBL" id="JAMRXG010000011">
    <property type="protein sequence ID" value="MCM6776791.1"/>
    <property type="molecule type" value="Genomic_DNA"/>
</dbReference>
<reference evidence="2" key="1">
    <citation type="submission" date="2022-06" db="EMBL/GenBank/DDBJ databases">
        <title>Novel species in genus nocardia.</title>
        <authorList>
            <person name="Li F."/>
        </authorList>
    </citation>
    <scope>NUCLEOTIDE SEQUENCE</scope>
    <source>
        <strain evidence="2">CDC141</strain>
    </source>
</reference>
<feature type="region of interest" description="Disordered" evidence="1">
    <location>
        <begin position="38"/>
        <end position="57"/>
    </location>
</feature>
<dbReference type="Proteomes" id="UP001139157">
    <property type="component" value="Unassembled WGS sequence"/>
</dbReference>
<accession>A0A9X2EEQ8</accession>
<gene>
    <name evidence="2" type="ORF">NDR86_25205</name>
</gene>
<protein>
    <submittedName>
        <fullName evidence="2">Uncharacterized protein</fullName>
    </submittedName>
</protein>
<comment type="caution">
    <text evidence="2">The sequence shown here is derived from an EMBL/GenBank/DDBJ whole genome shotgun (WGS) entry which is preliminary data.</text>
</comment>
<proteinExistence type="predicted"/>
<name>A0A9X2EEQ8_9NOCA</name>
<organism evidence="2 3">
    <name type="scientific">Nocardia pulmonis</name>
    <dbReference type="NCBI Taxonomy" id="2951408"/>
    <lineage>
        <taxon>Bacteria</taxon>
        <taxon>Bacillati</taxon>
        <taxon>Actinomycetota</taxon>
        <taxon>Actinomycetes</taxon>
        <taxon>Mycobacteriales</taxon>
        <taxon>Nocardiaceae</taxon>
        <taxon>Nocardia</taxon>
    </lineage>
</organism>
<keyword evidence="3" id="KW-1185">Reference proteome</keyword>
<evidence type="ECO:0000313" key="2">
    <source>
        <dbReference type="EMBL" id="MCM6776791.1"/>
    </source>
</evidence>
<dbReference type="RefSeq" id="WP_251915157.1">
    <property type="nucleotide sequence ID" value="NZ_JAMRXG010000011.1"/>
</dbReference>
<dbReference type="AlphaFoldDB" id="A0A9X2EEQ8"/>
<sequence>MCARGDFAQRPFEPMGDGRPGDVLYGRAYITLQPIPQEFAIGDHHEDEPEPVTGHLG</sequence>
<evidence type="ECO:0000313" key="3">
    <source>
        <dbReference type="Proteomes" id="UP001139157"/>
    </source>
</evidence>